<accession>A0A9Q2ZJM6</accession>
<dbReference type="EMBL" id="JAHEWX010000003">
    <property type="protein sequence ID" value="MBT1540846.1"/>
    <property type="molecule type" value="Genomic_DNA"/>
</dbReference>
<feature type="transmembrane region" description="Helical" evidence="1">
    <location>
        <begin position="205"/>
        <end position="222"/>
    </location>
</feature>
<dbReference type="RefSeq" id="WP_214562260.1">
    <property type="nucleotide sequence ID" value="NZ_JAHEWX010000003.1"/>
</dbReference>
<reference evidence="2" key="1">
    <citation type="submission" date="2021-05" db="EMBL/GenBank/DDBJ databases">
        <title>Whole genome sequence of Curtobacterium flaccumfaciens pv. flaccumfaciens strain CFBP 3417.</title>
        <authorList>
            <person name="Osdaghi E."/>
            <person name="Taghouti G."/>
            <person name="Portier P."/>
            <person name="Fazliarab A."/>
            <person name="Taghavi S.M."/>
            <person name="Briand M."/>
            <person name="Le-Saux M."/>
            <person name="Jacques M.-A."/>
        </authorList>
    </citation>
    <scope>NUCLEOTIDE SEQUENCE</scope>
    <source>
        <strain evidence="2">CFBP 3417</strain>
    </source>
</reference>
<gene>
    <name evidence="2" type="ORF">KK103_03665</name>
</gene>
<evidence type="ECO:0000313" key="2">
    <source>
        <dbReference type="EMBL" id="MBT1540846.1"/>
    </source>
</evidence>
<protein>
    <submittedName>
        <fullName evidence="2">Uncharacterized protein</fullName>
    </submittedName>
</protein>
<keyword evidence="1" id="KW-0812">Transmembrane</keyword>
<evidence type="ECO:0000256" key="1">
    <source>
        <dbReference type="SAM" id="Phobius"/>
    </source>
</evidence>
<feature type="transmembrane region" description="Helical" evidence="1">
    <location>
        <begin position="405"/>
        <end position="426"/>
    </location>
</feature>
<proteinExistence type="predicted"/>
<name>A0A9Q2ZJM6_9MICO</name>
<feature type="transmembrane region" description="Helical" evidence="1">
    <location>
        <begin position="381"/>
        <end position="399"/>
    </location>
</feature>
<sequence>MTVLGTLLLVALGVGLTVRREWLPVVIGAAAGLPYSAGVVVGGNGVPLFTVAAAASACALLGTRRLGTSHWTANAFAVFLAWTTVITALAPWMFGGIRVLVSRGGVDHQVADPGVLAYTVSNGAQLAYLLLAACCALYLVRVRGAVLAVGVALVVGTVTTSIRGFLLLFRADVTAPLFDTLPNVAYAWTTTEDRLRGVFSEPSELAAFSLPAVAFFVVAALRSTGRTRFLWSAAAALACSNLLQASSGTAVVASAVVIGLGIVVLAVRYVVRGGVGTPWLVIGVLTAAVVALVAGDHLLAPIRELVVDKVDSKSYDSRTGADTFSWGVLADTLGMGASIGSNRPSSFGMSLLSTVGIPGTAAFAALVTGIVATAIRRPGTVAAATALVALLVAKVVGTPDFSTPVLWVLIAACATPTWVPTAVPTLRPTIPTRRPTVPALTGTRS</sequence>
<feature type="transmembrane region" description="Helical" evidence="1">
    <location>
        <begin position="351"/>
        <end position="374"/>
    </location>
</feature>
<dbReference type="AlphaFoldDB" id="A0A9Q2ZJM6"/>
<organism evidence="2 3">
    <name type="scientific">Curtobacterium flaccumfaciens pv. flaccumfaciens</name>
    <dbReference type="NCBI Taxonomy" id="138532"/>
    <lineage>
        <taxon>Bacteria</taxon>
        <taxon>Bacillati</taxon>
        <taxon>Actinomycetota</taxon>
        <taxon>Actinomycetes</taxon>
        <taxon>Micrococcales</taxon>
        <taxon>Microbacteriaceae</taxon>
        <taxon>Curtobacterium</taxon>
    </lineage>
</organism>
<feature type="transmembrane region" description="Helical" evidence="1">
    <location>
        <begin position="278"/>
        <end position="300"/>
    </location>
</feature>
<feature type="transmembrane region" description="Helical" evidence="1">
    <location>
        <begin position="115"/>
        <end position="139"/>
    </location>
</feature>
<feature type="transmembrane region" description="Helical" evidence="1">
    <location>
        <begin position="73"/>
        <end position="95"/>
    </location>
</feature>
<keyword evidence="1" id="KW-0472">Membrane</keyword>
<keyword evidence="1" id="KW-1133">Transmembrane helix</keyword>
<feature type="transmembrane region" description="Helical" evidence="1">
    <location>
        <begin position="146"/>
        <end position="169"/>
    </location>
</feature>
<comment type="caution">
    <text evidence="2">The sequence shown here is derived from an EMBL/GenBank/DDBJ whole genome shotgun (WGS) entry which is preliminary data.</text>
</comment>
<feature type="transmembrane region" description="Helical" evidence="1">
    <location>
        <begin position="251"/>
        <end position="271"/>
    </location>
</feature>
<feature type="transmembrane region" description="Helical" evidence="1">
    <location>
        <begin position="229"/>
        <end position="245"/>
    </location>
</feature>
<dbReference type="Proteomes" id="UP000709437">
    <property type="component" value="Unassembled WGS sequence"/>
</dbReference>
<evidence type="ECO:0000313" key="3">
    <source>
        <dbReference type="Proteomes" id="UP000709437"/>
    </source>
</evidence>
<feature type="transmembrane region" description="Helical" evidence="1">
    <location>
        <begin position="35"/>
        <end position="61"/>
    </location>
</feature>